<dbReference type="Proteomes" id="UP000821837">
    <property type="component" value="Chromosome 11"/>
</dbReference>
<dbReference type="VEuPathDB" id="VectorBase:RSAN_032272"/>
<gene>
    <name evidence="1" type="ORF">HPB52_014193</name>
</gene>
<evidence type="ECO:0000313" key="2">
    <source>
        <dbReference type="Proteomes" id="UP000821837"/>
    </source>
</evidence>
<protein>
    <submittedName>
        <fullName evidence="1">Uncharacterized protein</fullName>
    </submittedName>
</protein>
<reference evidence="1" key="1">
    <citation type="journal article" date="2020" name="Cell">
        <title>Large-Scale Comparative Analyses of Tick Genomes Elucidate Their Genetic Diversity and Vector Capacities.</title>
        <authorList>
            <consortium name="Tick Genome and Microbiome Consortium (TIGMIC)"/>
            <person name="Jia N."/>
            <person name="Wang J."/>
            <person name="Shi W."/>
            <person name="Du L."/>
            <person name="Sun Y."/>
            <person name="Zhan W."/>
            <person name="Jiang J.F."/>
            <person name="Wang Q."/>
            <person name="Zhang B."/>
            <person name="Ji P."/>
            <person name="Bell-Sakyi L."/>
            <person name="Cui X.M."/>
            <person name="Yuan T.T."/>
            <person name="Jiang B.G."/>
            <person name="Yang W.F."/>
            <person name="Lam T.T."/>
            <person name="Chang Q.C."/>
            <person name="Ding S.J."/>
            <person name="Wang X.J."/>
            <person name="Zhu J.G."/>
            <person name="Ruan X.D."/>
            <person name="Zhao L."/>
            <person name="Wei J.T."/>
            <person name="Ye R.Z."/>
            <person name="Que T.C."/>
            <person name="Du C.H."/>
            <person name="Zhou Y.H."/>
            <person name="Cheng J.X."/>
            <person name="Dai P.F."/>
            <person name="Guo W.B."/>
            <person name="Han X.H."/>
            <person name="Huang E.J."/>
            <person name="Li L.F."/>
            <person name="Wei W."/>
            <person name="Gao Y.C."/>
            <person name="Liu J.Z."/>
            <person name="Shao H.Z."/>
            <person name="Wang X."/>
            <person name="Wang C.C."/>
            <person name="Yang T.C."/>
            <person name="Huo Q.B."/>
            <person name="Li W."/>
            <person name="Chen H.Y."/>
            <person name="Chen S.E."/>
            <person name="Zhou L.G."/>
            <person name="Ni X.B."/>
            <person name="Tian J.H."/>
            <person name="Sheng Y."/>
            <person name="Liu T."/>
            <person name="Pan Y.S."/>
            <person name="Xia L.Y."/>
            <person name="Li J."/>
            <person name="Zhao F."/>
            <person name="Cao W.C."/>
        </authorList>
    </citation>
    <scope>NUCLEOTIDE SEQUENCE</scope>
    <source>
        <strain evidence="1">Rsan-2018</strain>
    </source>
</reference>
<organism evidence="1 2">
    <name type="scientific">Rhipicephalus sanguineus</name>
    <name type="common">Brown dog tick</name>
    <name type="synonym">Ixodes sanguineus</name>
    <dbReference type="NCBI Taxonomy" id="34632"/>
    <lineage>
        <taxon>Eukaryota</taxon>
        <taxon>Metazoa</taxon>
        <taxon>Ecdysozoa</taxon>
        <taxon>Arthropoda</taxon>
        <taxon>Chelicerata</taxon>
        <taxon>Arachnida</taxon>
        <taxon>Acari</taxon>
        <taxon>Parasitiformes</taxon>
        <taxon>Ixodida</taxon>
        <taxon>Ixodoidea</taxon>
        <taxon>Ixodidae</taxon>
        <taxon>Rhipicephalinae</taxon>
        <taxon>Rhipicephalus</taxon>
        <taxon>Rhipicephalus</taxon>
    </lineage>
</organism>
<keyword evidence="2" id="KW-1185">Reference proteome</keyword>
<proteinExistence type="predicted"/>
<sequence length="161" mass="18435">MTAFCAFPITSWAPYWSYSNGSSGRHWRTQCRRLRNLVNGAQWLRCARFTLQDTPAVFTSLMVPPITDIIVELDVRFYVTAKQEQLVKAISQCTNLVVLRCVHSRILSMSVVLLLWKKLRRLECLHWSVSEVKAVSVKASDFTAENSEDSARCDCSSCRRN</sequence>
<name>A0A9D4QBH0_RHISA</name>
<evidence type="ECO:0000313" key="1">
    <source>
        <dbReference type="EMBL" id="KAH7972623.1"/>
    </source>
</evidence>
<reference evidence="1" key="2">
    <citation type="submission" date="2021-09" db="EMBL/GenBank/DDBJ databases">
        <authorList>
            <person name="Jia N."/>
            <person name="Wang J."/>
            <person name="Shi W."/>
            <person name="Du L."/>
            <person name="Sun Y."/>
            <person name="Zhan W."/>
            <person name="Jiang J."/>
            <person name="Wang Q."/>
            <person name="Zhang B."/>
            <person name="Ji P."/>
            <person name="Sakyi L.B."/>
            <person name="Cui X."/>
            <person name="Yuan T."/>
            <person name="Jiang B."/>
            <person name="Yang W."/>
            <person name="Lam T.T.-Y."/>
            <person name="Chang Q."/>
            <person name="Ding S."/>
            <person name="Wang X."/>
            <person name="Zhu J."/>
            <person name="Ruan X."/>
            <person name="Zhao L."/>
            <person name="Wei J."/>
            <person name="Que T."/>
            <person name="Du C."/>
            <person name="Cheng J."/>
            <person name="Dai P."/>
            <person name="Han X."/>
            <person name="Huang E."/>
            <person name="Gao Y."/>
            <person name="Liu J."/>
            <person name="Shao H."/>
            <person name="Ye R."/>
            <person name="Li L."/>
            <person name="Wei W."/>
            <person name="Wang X."/>
            <person name="Wang C."/>
            <person name="Huo Q."/>
            <person name="Li W."/>
            <person name="Guo W."/>
            <person name="Chen H."/>
            <person name="Chen S."/>
            <person name="Zhou L."/>
            <person name="Zhou L."/>
            <person name="Ni X."/>
            <person name="Tian J."/>
            <person name="Zhou Y."/>
            <person name="Sheng Y."/>
            <person name="Liu T."/>
            <person name="Pan Y."/>
            <person name="Xia L."/>
            <person name="Li J."/>
            <person name="Zhao F."/>
            <person name="Cao W."/>
        </authorList>
    </citation>
    <scope>NUCLEOTIDE SEQUENCE</scope>
    <source>
        <strain evidence="1">Rsan-2018</strain>
        <tissue evidence="1">Larvae</tissue>
    </source>
</reference>
<accession>A0A9D4QBH0</accession>
<dbReference type="EMBL" id="JABSTV010001247">
    <property type="protein sequence ID" value="KAH7972623.1"/>
    <property type="molecule type" value="Genomic_DNA"/>
</dbReference>
<dbReference type="AlphaFoldDB" id="A0A9D4QBH0"/>
<comment type="caution">
    <text evidence="1">The sequence shown here is derived from an EMBL/GenBank/DDBJ whole genome shotgun (WGS) entry which is preliminary data.</text>
</comment>